<dbReference type="Proteomes" id="UP000314294">
    <property type="component" value="Unassembled WGS sequence"/>
</dbReference>
<keyword evidence="3" id="KW-1185">Reference proteome</keyword>
<dbReference type="AlphaFoldDB" id="A0A4Z2GB55"/>
<feature type="compositionally biased region" description="Low complexity" evidence="1">
    <location>
        <begin position="12"/>
        <end position="21"/>
    </location>
</feature>
<evidence type="ECO:0000313" key="3">
    <source>
        <dbReference type="Proteomes" id="UP000314294"/>
    </source>
</evidence>
<protein>
    <submittedName>
        <fullName evidence="2">Uncharacterized protein</fullName>
    </submittedName>
</protein>
<evidence type="ECO:0000313" key="2">
    <source>
        <dbReference type="EMBL" id="TNN50826.1"/>
    </source>
</evidence>
<dbReference type="EMBL" id="SRLO01000604">
    <property type="protein sequence ID" value="TNN50826.1"/>
    <property type="molecule type" value="Genomic_DNA"/>
</dbReference>
<gene>
    <name evidence="2" type="ORF">EYF80_038973</name>
</gene>
<feature type="region of interest" description="Disordered" evidence="1">
    <location>
        <begin position="1"/>
        <end position="27"/>
    </location>
</feature>
<comment type="caution">
    <text evidence="2">The sequence shown here is derived from an EMBL/GenBank/DDBJ whole genome shotgun (WGS) entry which is preliminary data.</text>
</comment>
<sequence>MTSYSCAHEARPTSTSSPTSPLASATVQGSHRAGMIYLDLRRRERLESGVEGGGWRVERGFQDGSEVGSELWVGKLKAARHAPVSIDKVRVCSRWKSPIQSGRRVGDVTDVSQICEEFSTHHADVYGDAQNPLLLSLTPFTSTPTKHATGRTCSDIIRGDACEKQDGLKRGPEH</sequence>
<proteinExistence type="predicted"/>
<accession>A0A4Z2GB55</accession>
<evidence type="ECO:0000256" key="1">
    <source>
        <dbReference type="SAM" id="MobiDB-lite"/>
    </source>
</evidence>
<name>A0A4Z2GB55_9TELE</name>
<organism evidence="2 3">
    <name type="scientific">Liparis tanakae</name>
    <name type="common">Tanaka's snailfish</name>
    <dbReference type="NCBI Taxonomy" id="230148"/>
    <lineage>
        <taxon>Eukaryota</taxon>
        <taxon>Metazoa</taxon>
        <taxon>Chordata</taxon>
        <taxon>Craniata</taxon>
        <taxon>Vertebrata</taxon>
        <taxon>Euteleostomi</taxon>
        <taxon>Actinopterygii</taxon>
        <taxon>Neopterygii</taxon>
        <taxon>Teleostei</taxon>
        <taxon>Neoteleostei</taxon>
        <taxon>Acanthomorphata</taxon>
        <taxon>Eupercaria</taxon>
        <taxon>Perciformes</taxon>
        <taxon>Cottioidei</taxon>
        <taxon>Cottales</taxon>
        <taxon>Liparidae</taxon>
        <taxon>Liparis</taxon>
    </lineage>
</organism>
<reference evidence="2 3" key="1">
    <citation type="submission" date="2019-03" db="EMBL/GenBank/DDBJ databases">
        <title>First draft genome of Liparis tanakae, snailfish: a comprehensive survey of snailfish specific genes.</title>
        <authorList>
            <person name="Kim W."/>
            <person name="Song I."/>
            <person name="Jeong J.-H."/>
            <person name="Kim D."/>
            <person name="Kim S."/>
            <person name="Ryu S."/>
            <person name="Song J.Y."/>
            <person name="Lee S.K."/>
        </authorList>
    </citation>
    <scope>NUCLEOTIDE SEQUENCE [LARGE SCALE GENOMIC DNA]</scope>
    <source>
        <tissue evidence="2">Muscle</tissue>
    </source>
</reference>